<evidence type="ECO:0000313" key="2">
    <source>
        <dbReference type="EMBL" id="EJT96989.1"/>
    </source>
</evidence>
<keyword evidence="3" id="KW-1185">Reference proteome</keyword>
<dbReference type="InterPro" id="IPR027417">
    <property type="entry name" value="P-loop_NTPase"/>
</dbReference>
<evidence type="ECO:0000313" key="3">
    <source>
        <dbReference type="Proteomes" id="UP000030653"/>
    </source>
</evidence>
<gene>
    <name evidence="2" type="ORF">DACRYDRAFT_29761</name>
</gene>
<dbReference type="RefSeq" id="XP_040623887.1">
    <property type="nucleotide sequence ID" value="XM_040774323.1"/>
</dbReference>
<dbReference type="PANTHER" id="PTHR23274">
    <property type="entry name" value="DNA HELICASE-RELATED"/>
    <property type="match status" value="1"/>
</dbReference>
<dbReference type="HOGENOM" id="CLU_001324_4_3_1"/>
<accession>M5FQH5</accession>
<dbReference type="Pfam" id="PF21530">
    <property type="entry name" value="Pif1_2B_dom"/>
    <property type="match status" value="1"/>
</dbReference>
<dbReference type="GeneID" id="63689385"/>
<dbReference type="OrthoDB" id="3353471at2759"/>
<dbReference type="STRING" id="1858805.M5FQH5"/>
<sequence>VNTLHHHGVPPHALHLKTGAVCALMRNLSMQKKLVKNAHVVVEALNQCFVQVCILNMDGQLGNELHCIPHIHFTFKPHCASWTVIHNQLPLCLAYATTFNSCQGLTLDRSVLDCCTDVFAHGQLYTALTHV</sequence>
<dbReference type="OMA" id="IISRINM"/>
<dbReference type="EMBL" id="JH795879">
    <property type="protein sequence ID" value="EJT96989.1"/>
    <property type="molecule type" value="Genomic_DNA"/>
</dbReference>
<organism evidence="2 3">
    <name type="scientific">Dacryopinax primogenitus (strain DJM 731)</name>
    <name type="common">Brown rot fungus</name>
    <dbReference type="NCBI Taxonomy" id="1858805"/>
    <lineage>
        <taxon>Eukaryota</taxon>
        <taxon>Fungi</taxon>
        <taxon>Dikarya</taxon>
        <taxon>Basidiomycota</taxon>
        <taxon>Agaricomycotina</taxon>
        <taxon>Dacrymycetes</taxon>
        <taxon>Dacrymycetales</taxon>
        <taxon>Dacrymycetaceae</taxon>
        <taxon>Dacryopinax</taxon>
    </lineage>
</organism>
<feature type="domain" description="DNA helicase Pif1-like 2B" evidence="1">
    <location>
        <begin position="2"/>
        <end position="35"/>
    </location>
</feature>
<name>M5FQH5_DACPD</name>
<evidence type="ECO:0000259" key="1">
    <source>
        <dbReference type="Pfam" id="PF21530"/>
    </source>
</evidence>
<dbReference type="Proteomes" id="UP000030653">
    <property type="component" value="Unassembled WGS sequence"/>
</dbReference>
<feature type="non-terminal residue" evidence="2">
    <location>
        <position position="131"/>
    </location>
</feature>
<reference evidence="2 3" key="1">
    <citation type="journal article" date="2012" name="Science">
        <title>The Paleozoic origin of enzymatic lignin decomposition reconstructed from 31 fungal genomes.</title>
        <authorList>
            <person name="Floudas D."/>
            <person name="Binder M."/>
            <person name="Riley R."/>
            <person name="Barry K."/>
            <person name="Blanchette R.A."/>
            <person name="Henrissat B."/>
            <person name="Martinez A.T."/>
            <person name="Otillar R."/>
            <person name="Spatafora J.W."/>
            <person name="Yadav J.S."/>
            <person name="Aerts A."/>
            <person name="Benoit I."/>
            <person name="Boyd A."/>
            <person name="Carlson A."/>
            <person name="Copeland A."/>
            <person name="Coutinho P.M."/>
            <person name="de Vries R.P."/>
            <person name="Ferreira P."/>
            <person name="Findley K."/>
            <person name="Foster B."/>
            <person name="Gaskell J."/>
            <person name="Glotzer D."/>
            <person name="Gorecki P."/>
            <person name="Heitman J."/>
            <person name="Hesse C."/>
            <person name="Hori C."/>
            <person name="Igarashi K."/>
            <person name="Jurgens J.A."/>
            <person name="Kallen N."/>
            <person name="Kersten P."/>
            <person name="Kohler A."/>
            <person name="Kuees U."/>
            <person name="Kumar T.K.A."/>
            <person name="Kuo A."/>
            <person name="LaButti K."/>
            <person name="Larrondo L.F."/>
            <person name="Lindquist E."/>
            <person name="Ling A."/>
            <person name="Lombard V."/>
            <person name="Lucas S."/>
            <person name="Lundell T."/>
            <person name="Martin R."/>
            <person name="McLaughlin D.J."/>
            <person name="Morgenstern I."/>
            <person name="Morin E."/>
            <person name="Murat C."/>
            <person name="Nagy L.G."/>
            <person name="Nolan M."/>
            <person name="Ohm R.A."/>
            <person name="Patyshakuliyeva A."/>
            <person name="Rokas A."/>
            <person name="Ruiz-Duenas F.J."/>
            <person name="Sabat G."/>
            <person name="Salamov A."/>
            <person name="Samejima M."/>
            <person name="Schmutz J."/>
            <person name="Slot J.C."/>
            <person name="St John F."/>
            <person name="Stenlid J."/>
            <person name="Sun H."/>
            <person name="Sun S."/>
            <person name="Syed K."/>
            <person name="Tsang A."/>
            <person name="Wiebenga A."/>
            <person name="Young D."/>
            <person name="Pisabarro A."/>
            <person name="Eastwood D.C."/>
            <person name="Martin F."/>
            <person name="Cullen D."/>
            <person name="Grigoriev I.V."/>
            <person name="Hibbett D.S."/>
        </authorList>
    </citation>
    <scope>NUCLEOTIDE SEQUENCE [LARGE SCALE GENOMIC DNA]</scope>
    <source>
        <strain evidence="2 3">DJM-731 SS1</strain>
    </source>
</reference>
<dbReference type="PANTHER" id="PTHR23274:SF11">
    <property type="entry name" value="ATP-DEPENDENT DNA HELICASE PIF1"/>
    <property type="match status" value="1"/>
</dbReference>
<feature type="non-terminal residue" evidence="2">
    <location>
        <position position="1"/>
    </location>
</feature>
<protein>
    <recommendedName>
        <fullName evidence="1">DNA helicase Pif1-like 2B domain-containing protein</fullName>
    </recommendedName>
</protein>
<dbReference type="InterPro" id="IPR049163">
    <property type="entry name" value="Pif1-like_2B_dom"/>
</dbReference>
<proteinExistence type="predicted"/>
<dbReference type="AlphaFoldDB" id="M5FQH5"/>
<dbReference type="SUPFAM" id="SSF52540">
    <property type="entry name" value="P-loop containing nucleoside triphosphate hydrolases"/>
    <property type="match status" value="1"/>
</dbReference>